<dbReference type="SUPFAM" id="SSF57667">
    <property type="entry name" value="beta-beta-alpha zinc fingers"/>
    <property type="match status" value="2"/>
</dbReference>
<dbReference type="PROSITE" id="PS00107">
    <property type="entry name" value="PROTEIN_KINASE_ATP"/>
    <property type="match status" value="1"/>
</dbReference>
<keyword evidence="8" id="KW-0862">Zinc</keyword>
<keyword evidence="2" id="KW-0808">Transferase</keyword>
<dbReference type="EnsemblMetazoa" id="PPA36151.1">
    <property type="protein sequence ID" value="PPA36151.1"/>
    <property type="gene ID" value="WBGene00274520"/>
</dbReference>
<sequence>MEYFRDDQKEMNPSVCSLECDFIDQNEASTKMECERDDKQELNRLECVECGKGFSSPWNLQRHSKLHKQETEFRPFGCELCGKRFKQNQHLDVHKKSIHEKVTRTYKCDICGNKFKQLGHLKTKQIVHEEAAIRRYDCDICGLKFKQLGILKTHKKTIHEIDNNRPNVCDICRCGFAMPGTLKMHKNKMHGSQSHTPKSMKQSMRTHTDELKILKMKNGSEKEIFVDDTRNGDVINNNCDAVKGTSFNSKFLSEFRTEKIIGRGAFGFIFEATNLFDEATYAIKMVAVKSRDQINERKFGEVRTLAKLYHPAIVRYHSSWIEKPPKGWKYPTSGKVRYFGQSYEQVLLCLFREYFTFNAYLADLDALQLHMKKYKNFVDRNFTFIFIQMEHCKESLAEWLNRHMVERNQNLIRSWFKQIISAVEYIHSKHILHRDLKPNNILVTSEDTVKICDLGISTDCATENSESSLQIRTCIGTELYKAPEQKYLYDKRVDIFSLGLILIEMCVPLTMEQKHEVFATGDNLVEKERREIMKMEESLALNCHHYRTELSSRTKLSSHLCNRAPRMYSLTFAVGNHRLFYKILDLRIADEQMDLATKLTNLDRDMRPRFEEIRNHPYNNLTNPSPFHPQTEISAQAPLLFFSIVTFMYRAFDLGLAYVHAMTCYIFEVICYVYGEIRNEFSVTNFPFLENASIFFV</sequence>
<evidence type="ECO:0000256" key="14">
    <source>
        <dbReference type="ARBA" id="ARBA00037982"/>
    </source>
</evidence>
<evidence type="ECO:0000256" key="13">
    <source>
        <dbReference type="ARBA" id="ARBA00023242"/>
    </source>
</evidence>
<keyword evidence="6" id="KW-0863">Zinc-finger</keyword>
<keyword evidence="3" id="KW-0479">Metal-binding</keyword>
<dbReference type="GO" id="GO:0004694">
    <property type="term" value="F:eukaryotic translation initiation factor 2alpha kinase activity"/>
    <property type="evidence" value="ECO:0000318"/>
    <property type="project" value="GO_Central"/>
</dbReference>
<evidence type="ECO:0000256" key="10">
    <source>
        <dbReference type="ARBA" id="ARBA00023015"/>
    </source>
</evidence>
<proteinExistence type="inferred from homology"/>
<reference evidence="16" key="1">
    <citation type="journal article" date="2008" name="Nat. Genet.">
        <title>The Pristionchus pacificus genome provides a unique perspective on nematode lifestyle and parasitism.</title>
        <authorList>
            <person name="Dieterich C."/>
            <person name="Clifton S.W."/>
            <person name="Schuster L.N."/>
            <person name="Chinwalla A."/>
            <person name="Delehaunty K."/>
            <person name="Dinkelacker I."/>
            <person name="Fulton L."/>
            <person name="Fulton R."/>
            <person name="Godfrey J."/>
            <person name="Minx P."/>
            <person name="Mitreva M."/>
            <person name="Roeseler W."/>
            <person name="Tian H."/>
            <person name="Witte H."/>
            <person name="Yang S.P."/>
            <person name="Wilson R.K."/>
            <person name="Sommer R.J."/>
        </authorList>
    </citation>
    <scope>NUCLEOTIDE SEQUENCE [LARGE SCALE GENOMIC DNA]</scope>
    <source>
        <strain evidence="16">PS312</strain>
    </source>
</reference>
<dbReference type="Pfam" id="PF00069">
    <property type="entry name" value="Pkinase"/>
    <property type="match status" value="2"/>
</dbReference>
<comment type="similarity">
    <text evidence="14">Belongs to the protein kinase superfamily. Ser/Thr protein kinase family. GCN2 subfamily.</text>
</comment>
<evidence type="ECO:0000256" key="12">
    <source>
        <dbReference type="ARBA" id="ARBA00023163"/>
    </source>
</evidence>
<comment type="subcellular location">
    <subcellularLocation>
        <location evidence="1">Nucleus</location>
    </subcellularLocation>
</comment>
<dbReference type="InterPro" id="IPR013087">
    <property type="entry name" value="Znf_C2H2_type"/>
</dbReference>
<evidence type="ECO:0000256" key="6">
    <source>
        <dbReference type="ARBA" id="ARBA00022771"/>
    </source>
</evidence>
<gene>
    <name evidence="15" type="primary">WBGene00274520</name>
</gene>
<dbReference type="SMART" id="SM00355">
    <property type="entry name" value="ZnF_C2H2"/>
    <property type="match status" value="5"/>
</dbReference>
<evidence type="ECO:0000256" key="1">
    <source>
        <dbReference type="ARBA" id="ARBA00004123"/>
    </source>
</evidence>
<evidence type="ECO:0000313" key="16">
    <source>
        <dbReference type="Proteomes" id="UP000005239"/>
    </source>
</evidence>
<keyword evidence="10" id="KW-0805">Transcription regulation</keyword>
<name>A0A2A6CYD2_PRIPA</name>
<dbReference type="PROSITE" id="PS00028">
    <property type="entry name" value="ZINC_FINGER_C2H2_1"/>
    <property type="match status" value="4"/>
</dbReference>
<keyword evidence="9" id="KW-0067">ATP-binding</keyword>
<dbReference type="GO" id="GO:0008270">
    <property type="term" value="F:zinc ion binding"/>
    <property type="evidence" value="ECO:0007669"/>
    <property type="project" value="UniProtKB-KW"/>
</dbReference>
<dbReference type="InterPro" id="IPR011009">
    <property type="entry name" value="Kinase-like_dom_sf"/>
</dbReference>
<dbReference type="SUPFAM" id="SSF56112">
    <property type="entry name" value="Protein kinase-like (PK-like)"/>
    <property type="match status" value="1"/>
</dbReference>
<dbReference type="GO" id="GO:0017148">
    <property type="term" value="P:negative regulation of translation"/>
    <property type="evidence" value="ECO:0000318"/>
    <property type="project" value="GO_Central"/>
</dbReference>
<keyword evidence="7" id="KW-0418">Kinase</keyword>
<evidence type="ECO:0000256" key="9">
    <source>
        <dbReference type="ARBA" id="ARBA00022840"/>
    </source>
</evidence>
<dbReference type="AlphaFoldDB" id="A0A2A6CYD2"/>
<dbReference type="PROSITE" id="PS50157">
    <property type="entry name" value="ZINC_FINGER_C2H2_2"/>
    <property type="match status" value="4"/>
</dbReference>
<dbReference type="GO" id="GO:0005524">
    <property type="term" value="F:ATP binding"/>
    <property type="evidence" value="ECO:0007669"/>
    <property type="project" value="UniProtKB-UniRule"/>
</dbReference>
<dbReference type="GO" id="GO:0005737">
    <property type="term" value="C:cytoplasm"/>
    <property type="evidence" value="ECO:0000318"/>
    <property type="project" value="GO_Central"/>
</dbReference>
<dbReference type="PANTHER" id="PTHR11042">
    <property type="entry name" value="EUKARYOTIC TRANSLATION INITIATION FACTOR 2-ALPHA KINASE EIF2-ALPHA KINASE -RELATED"/>
    <property type="match status" value="1"/>
</dbReference>
<dbReference type="Pfam" id="PF00096">
    <property type="entry name" value="zf-C2H2"/>
    <property type="match status" value="2"/>
</dbReference>
<dbReference type="InterPro" id="IPR008271">
    <property type="entry name" value="Ser/Thr_kinase_AS"/>
</dbReference>
<organism evidence="15 16">
    <name type="scientific">Pristionchus pacificus</name>
    <name type="common">Parasitic nematode worm</name>
    <dbReference type="NCBI Taxonomy" id="54126"/>
    <lineage>
        <taxon>Eukaryota</taxon>
        <taxon>Metazoa</taxon>
        <taxon>Ecdysozoa</taxon>
        <taxon>Nematoda</taxon>
        <taxon>Chromadorea</taxon>
        <taxon>Rhabditida</taxon>
        <taxon>Rhabditina</taxon>
        <taxon>Diplogasteromorpha</taxon>
        <taxon>Diplogasteroidea</taxon>
        <taxon>Neodiplogasteridae</taxon>
        <taxon>Pristionchus</taxon>
    </lineage>
</organism>
<dbReference type="PROSITE" id="PS00108">
    <property type="entry name" value="PROTEIN_KINASE_ST"/>
    <property type="match status" value="1"/>
</dbReference>
<evidence type="ECO:0000256" key="3">
    <source>
        <dbReference type="ARBA" id="ARBA00022723"/>
    </source>
</evidence>
<dbReference type="InterPro" id="IPR000719">
    <property type="entry name" value="Prot_kinase_dom"/>
</dbReference>
<dbReference type="FunFam" id="3.30.160.60:FF:000322">
    <property type="entry name" value="GDNF-inducible zinc finger protein 1"/>
    <property type="match status" value="1"/>
</dbReference>
<evidence type="ECO:0000256" key="8">
    <source>
        <dbReference type="ARBA" id="ARBA00022833"/>
    </source>
</evidence>
<evidence type="ECO:0000313" key="15">
    <source>
        <dbReference type="EnsemblMetazoa" id="PPA36151.1"/>
    </source>
</evidence>
<evidence type="ECO:0000256" key="4">
    <source>
        <dbReference type="ARBA" id="ARBA00022737"/>
    </source>
</evidence>
<keyword evidence="11" id="KW-0238">DNA-binding</keyword>
<evidence type="ECO:0000256" key="5">
    <source>
        <dbReference type="ARBA" id="ARBA00022741"/>
    </source>
</evidence>
<keyword evidence="13" id="KW-0539">Nucleus</keyword>
<dbReference type="SMART" id="SM00220">
    <property type="entry name" value="S_TKc"/>
    <property type="match status" value="1"/>
</dbReference>
<dbReference type="OrthoDB" id="5864419at2759"/>
<evidence type="ECO:0000256" key="7">
    <source>
        <dbReference type="ARBA" id="ARBA00022777"/>
    </source>
</evidence>
<keyword evidence="4" id="KW-0677">Repeat</keyword>
<keyword evidence="12" id="KW-0804">Transcription</keyword>
<evidence type="ECO:0000256" key="2">
    <source>
        <dbReference type="ARBA" id="ARBA00022679"/>
    </source>
</evidence>
<dbReference type="GO" id="GO:0005634">
    <property type="term" value="C:nucleus"/>
    <property type="evidence" value="ECO:0000318"/>
    <property type="project" value="GO_Central"/>
</dbReference>
<dbReference type="GO" id="GO:0003677">
    <property type="term" value="F:DNA binding"/>
    <property type="evidence" value="ECO:0007669"/>
    <property type="project" value="UniProtKB-KW"/>
</dbReference>
<dbReference type="InterPro" id="IPR036236">
    <property type="entry name" value="Znf_C2H2_sf"/>
</dbReference>
<evidence type="ECO:0000256" key="11">
    <source>
        <dbReference type="ARBA" id="ARBA00023125"/>
    </source>
</evidence>
<accession>A0A8R1UQG9</accession>
<dbReference type="Gene3D" id="3.30.160.60">
    <property type="entry name" value="Classic Zinc Finger"/>
    <property type="match status" value="4"/>
</dbReference>
<dbReference type="GO" id="GO:0006446">
    <property type="term" value="P:regulation of translational initiation"/>
    <property type="evidence" value="ECO:0000318"/>
    <property type="project" value="GO_Central"/>
</dbReference>
<dbReference type="PROSITE" id="PS50011">
    <property type="entry name" value="PROTEIN_KINASE_DOM"/>
    <property type="match status" value="1"/>
</dbReference>
<dbReference type="Gene3D" id="3.30.200.20">
    <property type="entry name" value="Phosphorylase Kinase, domain 1"/>
    <property type="match status" value="1"/>
</dbReference>
<dbReference type="InterPro" id="IPR050339">
    <property type="entry name" value="CC_SR_Kinase"/>
</dbReference>
<dbReference type="Gene3D" id="1.10.510.10">
    <property type="entry name" value="Transferase(Phosphotransferase) domain 1"/>
    <property type="match status" value="1"/>
</dbReference>
<protein>
    <submittedName>
        <fullName evidence="15">Uncharacterized protein</fullName>
    </submittedName>
</protein>
<dbReference type="Proteomes" id="UP000005239">
    <property type="component" value="Unassembled WGS sequence"/>
</dbReference>
<accession>A0A2A6CYD2</accession>
<keyword evidence="5" id="KW-0547">Nucleotide-binding</keyword>
<dbReference type="PANTHER" id="PTHR11042:SF91">
    <property type="entry name" value="EUKARYOTIC TRANSLATION INITIATION FACTOR 2-ALPHA KINASE"/>
    <property type="match status" value="1"/>
</dbReference>
<keyword evidence="16" id="KW-1185">Reference proteome</keyword>
<dbReference type="InterPro" id="IPR017441">
    <property type="entry name" value="Protein_kinase_ATP_BS"/>
</dbReference>
<reference evidence="15" key="2">
    <citation type="submission" date="2022-06" db="UniProtKB">
        <authorList>
            <consortium name="EnsemblMetazoa"/>
        </authorList>
    </citation>
    <scope>IDENTIFICATION</scope>
    <source>
        <strain evidence="15">PS312</strain>
    </source>
</reference>